<dbReference type="InterPro" id="IPR036388">
    <property type="entry name" value="WH-like_DNA-bd_sf"/>
</dbReference>
<feature type="domain" description="RNA polymerase sigma-70 region 3" evidence="5">
    <location>
        <begin position="97"/>
        <end position="158"/>
    </location>
</feature>
<keyword evidence="1" id="KW-0805">Transcription regulation</keyword>
<dbReference type="Proteomes" id="UP000730482">
    <property type="component" value="Unassembled WGS sequence"/>
</dbReference>
<evidence type="ECO:0000313" key="8">
    <source>
        <dbReference type="EMBL" id="MBS2545848.1"/>
    </source>
</evidence>
<keyword evidence="4" id="KW-0804">Transcription</keyword>
<proteinExistence type="predicted"/>
<evidence type="ECO:0000313" key="9">
    <source>
        <dbReference type="Proteomes" id="UP000730482"/>
    </source>
</evidence>
<dbReference type="SUPFAM" id="SSF88659">
    <property type="entry name" value="Sigma3 and sigma4 domains of RNA polymerase sigma factors"/>
    <property type="match status" value="2"/>
</dbReference>
<evidence type="ECO:0000259" key="7">
    <source>
        <dbReference type="Pfam" id="PF04545"/>
    </source>
</evidence>
<dbReference type="Pfam" id="PF04542">
    <property type="entry name" value="Sigma70_r2"/>
    <property type="match status" value="1"/>
</dbReference>
<dbReference type="CDD" id="cd06171">
    <property type="entry name" value="Sigma70_r4"/>
    <property type="match status" value="1"/>
</dbReference>
<dbReference type="InterPro" id="IPR007630">
    <property type="entry name" value="RNA_pol_sigma70_r4"/>
</dbReference>
<dbReference type="InterPro" id="IPR007627">
    <property type="entry name" value="RNA_pol_sigma70_r2"/>
</dbReference>
<dbReference type="NCBIfam" id="TIGR02937">
    <property type="entry name" value="sigma70-ECF"/>
    <property type="match status" value="1"/>
</dbReference>
<keyword evidence="3" id="KW-0238">DNA-binding</keyword>
<protein>
    <submittedName>
        <fullName evidence="8">SigB/SigF/SigG family RNA polymerase sigma factor</fullName>
    </submittedName>
</protein>
<keyword evidence="9" id="KW-1185">Reference proteome</keyword>
<sequence>MHSLAPDDAERSALRTAVITEYMPYARYVAGRYGVRGQAAEDFLQSAYVGLVKAVDHFDPGFGTGFLTFATPTILGELKRYFRDTTWAVHVPRRIQELSSELRDATETLSQDLNRAPTVQELAVLLAADPGEVADAIGATGLHAVGSLDVPAATEDGSGSSPVDLMGADDRGIQNVIDRETLRPLLATLSAREKEILLMRFFRSMTQTEIGKELGVSQMQVSRLLTGILGRLRTHAGGDV</sequence>
<gene>
    <name evidence="8" type="ORF">KGQ19_03105</name>
</gene>
<evidence type="ECO:0000259" key="6">
    <source>
        <dbReference type="Pfam" id="PF04542"/>
    </source>
</evidence>
<dbReference type="Gene3D" id="1.10.10.10">
    <property type="entry name" value="Winged helix-like DNA-binding domain superfamily/Winged helix DNA-binding domain"/>
    <property type="match status" value="2"/>
</dbReference>
<dbReference type="Pfam" id="PF04545">
    <property type="entry name" value="Sigma70_r4"/>
    <property type="match status" value="1"/>
</dbReference>
<dbReference type="SUPFAM" id="SSF88946">
    <property type="entry name" value="Sigma2 domain of RNA polymerase sigma factors"/>
    <property type="match status" value="1"/>
</dbReference>
<accession>A0ABS5KIB2</accession>
<feature type="domain" description="RNA polymerase sigma-70 region 2" evidence="6">
    <location>
        <begin position="19"/>
        <end position="87"/>
    </location>
</feature>
<dbReference type="Pfam" id="PF04539">
    <property type="entry name" value="Sigma70_r3"/>
    <property type="match status" value="1"/>
</dbReference>
<keyword evidence="2" id="KW-0731">Sigma factor</keyword>
<feature type="domain" description="RNA polymerase sigma-70 region 4" evidence="7">
    <location>
        <begin position="185"/>
        <end position="233"/>
    </location>
</feature>
<evidence type="ECO:0000256" key="2">
    <source>
        <dbReference type="ARBA" id="ARBA00023082"/>
    </source>
</evidence>
<organism evidence="8 9">
    <name type="scientific">Catenulispora pinistramenti</name>
    <dbReference type="NCBI Taxonomy" id="2705254"/>
    <lineage>
        <taxon>Bacteria</taxon>
        <taxon>Bacillati</taxon>
        <taxon>Actinomycetota</taxon>
        <taxon>Actinomycetes</taxon>
        <taxon>Catenulisporales</taxon>
        <taxon>Catenulisporaceae</taxon>
        <taxon>Catenulispora</taxon>
    </lineage>
</organism>
<dbReference type="PANTHER" id="PTHR30385:SF4">
    <property type="entry name" value="RNA POLYMERASE SIGMA-E FACTOR"/>
    <property type="match status" value="1"/>
</dbReference>
<dbReference type="InterPro" id="IPR013324">
    <property type="entry name" value="RNA_pol_sigma_r3/r4-like"/>
</dbReference>
<evidence type="ECO:0000259" key="5">
    <source>
        <dbReference type="Pfam" id="PF04539"/>
    </source>
</evidence>
<evidence type="ECO:0000256" key="4">
    <source>
        <dbReference type="ARBA" id="ARBA00023163"/>
    </source>
</evidence>
<reference evidence="8 9" key="1">
    <citation type="submission" date="2020-02" db="EMBL/GenBank/DDBJ databases">
        <title>Acidophilic actinobacteria isolated from forest soil.</title>
        <authorList>
            <person name="Golinska P."/>
        </authorList>
    </citation>
    <scope>NUCLEOTIDE SEQUENCE [LARGE SCALE GENOMIC DNA]</scope>
    <source>
        <strain evidence="8 9">NL8</strain>
    </source>
</reference>
<dbReference type="NCBIfam" id="TIGR02980">
    <property type="entry name" value="SigBFG"/>
    <property type="match status" value="1"/>
</dbReference>
<dbReference type="InterPro" id="IPR013325">
    <property type="entry name" value="RNA_pol_sigma_r2"/>
</dbReference>
<dbReference type="Gene3D" id="1.20.120.1810">
    <property type="match status" value="1"/>
</dbReference>
<dbReference type="EMBL" id="JAAFYZ010000007">
    <property type="protein sequence ID" value="MBS2545848.1"/>
    <property type="molecule type" value="Genomic_DNA"/>
</dbReference>
<dbReference type="PANTHER" id="PTHR30385">
    <property type="entry name" value="SIGMA FACTOR F FLAGELLAR"/>
    <property type="match status" value="1"/>
</dbReference>
<name>A0ABS5KIB2_9ACTN</name>
<evidence type="ECO:0000256" key="3">
    <source>
        <dbReference type="ARBA" id="ARBA00023125"/>
    </source>
</evidence>
<evidence type="ECO:0000256" key="1">
    <source>
        <dbReference type="ARBA" id="ARBA00023015"/>
    </source>
</evidence>
<dbReference type="InterPro" id="IPR014322">
    <property type="entry name" value="RNA_pol_sigma-B/F/G"/>
</dbReference>
<dbReference type="InterPro" id="IPR007624">
    <property type="entry name" value="RNA_pol_sigma70_r3"/>
</dbReference>
<dbReference type="InterPro" id="IPR000943">
    <property type="entry name" value="RNA_pol_sigma70"/>
</dbReference>
<dbReference type="PRINTS" id="PR00046">
    <property type="entry name" value="SIGMA70FCT"/>
</dbReference>
<dbReference type="InterPro" id="IPR014284">
    <property type="entry name" value="RNA_pol_sigma-70_dom"/>
</dbReference>
<comment type="caution">
    <text evidence="8">The sequence shown here is derived from an EMBL/GenBank/DDBJ whole genome shotgun (WGS) entry which is preliminary data.</text>
</comment>